<organism evidence="3 4">
    <name type="scientific">Panicum virgatum</name>
    <name type="common">Blackwell switchgrass</name>
    <dbReference type="NCBI Taxonomy" id="38727"/>
    <lineage>
        <taxon>Eukaryota</taxon>
        <taxon>Viridiplantae</taxon>
        <taxon>Streptophyta</taxon>
        <taxon>Embryophyta</taxon>
        <taxon>Tracheophyta</taxon>
        <taxon>Spermatophyta</taxon>
        <taxon>Magnoliopsida</taxon>
        <taxon>Liliopsida</taxon>
        <taxon>Poales</taxon>
        <taxon>Poaceae</taxon>
        <taxon>PACMAD clade</taxon>
        <taxon>Panicoideae</taxon>
        <taxon>Panicodae</taxon>
        <taxon>Paniceae</taxon>
        <taxon>Panicinae</taxon>
        <taxon>Panicum</taxon>
        <taxon>Panicum sect. Hiantes</taxon>
    </lineage>
</organism>
<evidence type="ECO:0000256" key="1">
    <source>
        <dbReference type="SAM" id="MobiDB-lite"/>
    </source>
</evidence>
<dbReference type="EMBL" id="CM029040">
    <property type="protein sequence ID" value="KAG2638090.1"/>
    <property type="molecule type" value="Genomic_DNA"/>
</dbReference>
<gene>
    <name evidence="3" type="ORF">PVAP13_2NG570620</name>
</gene>
<feature type="transmembrane region" description="Helical" evidence="2">
    <location>
        <begin position="67"/>
        <end position="92"/>
    </location>
</feature>
<reference evidence="3" key="1">
    <citation type="submission" date="2020-05" db="EMBL/GenBank/DDBJ databases">
        <title>WGS assembly of Panicum virgatum.</title>
        <authorList>
            <person name="Lovell J.T."/>
            <person name="Jenkins J."/>
            <person name="Shu S."/>
            <person name="Juenger T.E."/>
            <person name="Schmutz J."/>
        </authorList>
    </citation>
    <scope>NUCLEOTIDE SEQUENCE</scope>
    <source>
        <strain evidence="3">AP13</strain>
    </source>
</reference>
<evidence type="ECO:0000256" key="2">
    <source>
        <dbReference type="SAM" id="Phobius"/>
    </source>
</evidence>
<evidence type="ECO:0000313" key="3">
    <source>
        <dbReference type="EMBL" id="KAG2638090.1"/>
    </source>
</evidence>
<accession>A0A8T0VSB1</accession>
<comment type="caution">
    <text evidence="3">The sequence shown here is derived from an EMBL/GenBank/DDBJ whole genome shotgun (WGS) entry which is preliminary data.</text>
</comment>
<dbReference type="AlphaFoldDB" id="A0A8T0VSB1"/>
<proteinExistence type="predicted"/>
<feature type="region of interest" description="Disordered" evidence="1">
    <location>
        <begin position="126"/>
        <end position="146"/>
    </location>
</feature>
<sequence length="172" mass="19239">MRKLHAKGIDVRPPRRWLILGGRRAWPKAEQGRHGGIWASWRAASGERVWWSRAKPGQARREVGRRAYLATGLAAVLLVAAAAAVVAALVLASRGQQLRWWQQWWAAAPPKEASRLATGVGSRGWQGCSGVAGEEEDQRDGERKREKRLTCRAHRLTCGAHHQNHRQNQLRG</sequence>
<evidence type="ECO:0000313" key="4">
    <source>
        <dbReference type="Proteomes" id="UP000823388"/>
    </source>
</evidence>
<protein>
    <submittedName>
        <fullName evidence="3">Uncharacterized protein</fullName>
    </submittedName>
</protein>
<keyword evidence="2" id="KW-1133">Transmembrane helix</keyword>
<keyword evidence="4" id="KW-1185">Reference proteome</keyword>
<dbReference type="Proteomes" id="UP000823388">
    <property type="component" value="Chromosome 2N"/>
</dbReference>
<keyword evidence="2" id="KW-0472">Membrane</keyword>
<keyword evidence="2" id="KW-0812">Transmembrane</keyword>
<name>A0A8T0VSB1_PANVG</name>